<organism evidence="1 2">
    <name type="scientific">Scophthalmus maximus</name>
    <name type="common">Turbot</name>
    <name type="synonym">Psetta maxima</name>
    <dbReference type="NCBI Taxonomy" id="52904"/>
    <lineage>
        <taxon>Eukaryota</taxon>
        <taxon>Metazoa</taxon>
        <taxon>Chordata</taxon>
        <taxon>Craniata</taxon>
        <taxon>Vertebrata</taxon>
        <taxon>Euteleostomi</taxon>
        <taxon>Actinopterygii</taxon>
        <taxon>Neopterygii</taxon>
        <taxon>Teleostei</taxon>
        <taxon>Neoteleostei</taxon>
        <taxon>Acanthomorphata</taxon>
        <taxon>Carangaria</taxon>
        <taxon>Pleuronectiformes</taxon>
        <taxon>Pleuronectoidei</taxon>
        <taxon>Scophthalmidae</taxon>
        <taxon>Scophthalmus</taxon>
    </lineage>
</organism>
<evidence type="ECO:0000313" key="2">
    <source>
        <dbReference type="Proteomes" id="UP000246464"/>
    </source>
</evidence>
<protein>
    <submittedName>
        <fullName evidence="1">Uncharacterized protein</fullName>
    </submittedName>
</protein>
<evidence type="ECO:0000313" key="1">
    <source>
        <dbReference type="EMBL" id="AWP05493.1"/>
    </source>
</evidence>
<dbReference type="EMBL" id="CP026250">
    <property type="protein sequence ID" value="AWP05493.1"/>
    <property type="molecule type" value="Genomic_DNA"/>
</dbReference>
<accession>A0A2U9BNH3</accession>
<sequence length="50" mass="5430">MFLDSEASGASRKGSALSYPLVQTLFADDSPSTKQQTVCNYFGYVLNHLA</sequence>
<dbReference type="AlphaFoldDB" id="A0A2U9BNH3"/>
<dbReference type="Proteomes" id="UP000246464">
    <property type="component" value="Chromosome 8"/>
</dbReference>
<reference evidence="1 2" key="1">
    <citation type="submission" date="2017-12" db="EMBL/GenBank/DDBJ databases">
        <title>Integrating genomic resources of turbot (Scophthalmus maximus) in depth evaluation of genetic and physical mapping variation across individuals.</title>
        <authorList>
            <person name="Martinez P."/>
        </authorList>
    </citation>
    <scope>NUCLEOTIDE SEQUENCE [LARGE SCALE GENOMIC DNA]</scope>
</reference>
<gene>
    <name evidence="1" type="ORF">SMAX5B_011351</name>
</gene>
<name>A0A2U9BNH3_SCOMX</name>
<proteinExistence type="predicted"/>
<keyword evidence="2" id="KW-1185">Reference proteome</keyword>